<evidence type="ECO:0000259" key="1">
    <source>
        <dbReference type="Pfam" id="PF03551"/>
    </source>
</evidence>
<name>A0A918F582_9DEIO</name>
<dbReference type="AlphaFoldDB" id="A0A918F582"/>
<reference evidence="3" key="1">
    <citation type="journal article" date="2014" name="Int. J. Syst. Evol. Microbiol.">
        <title>Complete genome sequence of Corynebacterium casei LMG S-19264T (=DSM 44701T), isolated from a smear-ripened cheese.</title>
        <authorList>
            <consortium name="US DOE Joint Genome Institute (JGI-PGF)"/>
            <person name="Walter F."/>
            <person name="Albersmeier A."/>
            <person name="Kalinowski J."/>
            <person name="Ruckert C."/>
        </authorList>
    </citation>
    <scope>NUCLEOTIDE SEQUENCE</scope>
    <source>
        <strain evidence="3">JCM 31311</strain>
    </source>
</reference>
<keyword evidence="4" id="KW-1185">Reference proteome</keyword>
<evidence type="ECO:0000259" key="2">
    <source>
        <dbReference type="Pfam" id="PF10400"/>
    </source>
</evidence>
<dbReference type="Pfam" id="PF10400">
    <property type="entry name" value="Vir_act_alpha_C"/>
    <property type="match status" value="1"/>
</dbReference>
<evidence type="ECO:0000313" key="4">
    <source>
        <dbReference type="Proteomes" id="UP000603865"/>
    </source>
</evidence>
<dbReference type="PANTHER" id="PTHR43252">
    <property type="entry name" value="TRANSCRIPTIONAL REGULATOR YQJI"/>
    <property type="match status" value="1"/>
</dbReference>
<dbReference type="Proteomes" id="UP000603865">
    <property type="component" value="Unassembled WGS sequence"/>
</dbReference>
<comment type="caution">
    <text evidence="3">The sequence shown here is derived from an EMBL/GenBank/DDBJ whole genome shotgun (WGS) entry which is preliminary data.</text>
</comment>
<dbReference type="Gene3D" id="1.10.10.10">
    <property type="entry name" value="Winged helix-like DNA-binding domain superfamily/Winged helix DNA-binding domain"/>
    <property type="match status" value="1"/>
</dbReference>
<reference evidence="3" key="2">
    <citation type="submission" date="2020-09" db="EMBL/GenBank/DDBJ databases">
        <authorList>
            <person name="Sun Q."/>
            <person name="Ohkuma M."/>
        </authorList>
    </citation>
    <scope>NUCLEOTIDE SEQUENCE</scope>
    <source>
        <strain evidence="3">JCM 31311</strain>
    </source>
</reference>
<dbReference type="InterPro" id="IPR005149">
    <property type="entry name" value="Tscrpt_reg_PadR_N"/>
</dbReference>
<dbReference type="Pfam" id="PF03551">
    <property type="entry name" value="PadR"/>
    <property type="match status" value="1"/>
</dbReference>
<gene>
    <name evidence="3" type="ORF">GCM10008957_13710</name>
</gene>
<sequence length="187" mass="20533">MVSLGPVSFIVLGMLATCGPMTSYELKREVDSSVGYFWSFPRSQLYAEPQRLSRLGYLEEQQEDSGRRRRVFSITEAGRAALHDWLAQSAGAGELRDPGLLKLFFSASGPAGTARAIATEQAALHQQRLAEYVRLQASNAEKTAQPMSQTLRMGLLYEEASVKFWSELAQAEESEDVPVGTARACAP</sequence>
<dbReference type="InterPro" id="IPR036388">
    <property type="entry name" value="WH-like_DNA-bd_sf"/>
</dbReference>
<dbReference type="EMBL" id="BMQL01000005">
    <property type="protein sequence ID" value="GGR02067.1"/>
    <property type="molecule type" value="Genomic_DNA"/>
</dbReference>
<protein>
    <submittedName>
        <fullName evidence="3">PadR family transcriptional regulator</fullName>
    </submittedName>
</protein>
<evidence type="ECO:0000313" key="3">
    <source>
        <dbReference type="EMBL" id="GGR02067.1"/>
    </source>
</evidence>
<dbReference type="PANTHER" id="PTHR43252:SF2">
    <property type="entry name" value="TRANSCRIPTION REGULATOR, PADR-LIKE FAMILY"/>
    <property type="match status" value="1"/>
</dbReference>
<dbReference type="SUPFAM" id="SSF46785">
    <property type="entry name" value="Winged helix' DNA-binding domain"/>
    <property type="match status" value="1"/>
</dbReference>
<feature type="domain" description="Transcription regulator PadR N-terminal" evidence="1">
    <location>
        <begin position="11"/>
        <end position="83"/>
    </location>
</feature>
<proteinExistence type="predicted"/>
<accession>A0A918F582</accession>
<organism evidence="3 4">
    <name type="scientific">Deinococcus ruber</name>
    <dbReference type="NCBI Taxonomy" id="1848197"/>
    <lineage>
        <taxon>Bacteria</taxon>
        <taxon>Thermotogati</taxon>
        <taxon>Deinococcota</taxon>
        <taxon>Deinococci</taxon>
        <taxon>Deinococcales</taxon>
        <taxon>Deinococcaceae</taxon>
        <taxon>Deinococcus</taxon>
    </lineage>
</organism>
<dbReference type="Gene3D" id="6.10.140.190">
    <property type="match status" value="1"/>
</dbReference>
<feature type="domain" description="Transcription regulator PadR C-terminal" evidence="2">
    <location>
        <begin position="95"/>
        <end position="167"/>
    </location>
</feature>
<dbReference type="InterPro" id="IPR018309">
    <property type="entry name" value="Tscrpt_reg_PadR_C"/>
</dbReference>
<dbReference type="InterPro" id="IPR036390">
    <property type="entry name" value="WH_DNA-bd_sf"/>
</dbReference>